<accession>A0A1U8ME75</accession>
<keyword evidence="2" id="KW-1185">Reference proteome</keyword>
<feature type="compositionally biased region" description="Basic residues" evidence="1">
    <location>
        <begin position="266"/>
        <end position="275"/>
    </location>
</feature>
<evidence type="ECO:0000313" key="2">
    <source>
        <dbReference type="Proteomes" id="UP000818029"/>
    </source>
</evidence>
<evidence type="ECO:0000256" key="1">
    <source>
        <dbReference type="SAM" id="MobiDB-lite"/>
    </source>
</evidence>
<reference evidence="3" key="2">
    <citation type="submission" date="2025-08" db="UniProtKB">
        <authorList>
            <consortium name="RefSeq"/>
        </authorList>
    </citation>
    <scope>IDENTIFICATION</scope>
</reference>
<proteinExistence type="predicted"/>
<dbReference type="GeneID" id="107936891"/>
<dbReference type="OMA" id="HPDGQIT"/>
<dbReference type="PANTHER" id="PTHR35095:SF1">
    <property type="entry name" value="OS05G0143300 PROTEIN"/>
    <property type="match status" value="1"/>
</dbReference>
<feature type="region of interest" description="Disordered" evidence="1">
    <location>
        <begin position="241"/>
        <end position="278"/>
    </location>
</feature>
<dbReference type="OrthoDB" id="1918704at2759"/>
<gene>
    <name evidence="3" type="primary">LOC107936891</name>
</gene>
<dbReference type="AlphaFoldDB" id="A0A1U8ME75"/>
<dbReference type="Proteomes" id="UP000818029">
    <property type="component" value="Chromosome D12"/>
</dbReference>
<protein>
    <recommendedName>
        <fullName evidence="4">Drebrin-like protein</fullName>
    </recommendedName>
</protein>
<evidence type="ECO:0008006" key="4">
    <source>
        <dbReference type="Google" id="ProtNLM"/>
    </source>
</evidence>
<dbReference type="STRING" id="3635.A0A1U8ME75"/>
<dbReference type="KEGG" id="ghi:107936891"/>
<name>A0A1U8ME75_GOSHI</name>
<sequence>MLKLCLMVSHGYPRGLGPVLHQEPGFSRMVKEFGSVFPGQLVKQDMVQIGSFDLRCNQFHFQEQPKPVTALCETKLIIDADPTVQNPVVIDKPDAYLDTARFSFRIAEKCTRHEKILKFLMSGSNELENGELDLSLLSDLMGLQPLMFGVHQQPYASSLMYPSSKIDYQVPLPDFLGEMIHYSKITVNPDGQVVLTATGTEMKDILSIVAEFYLSSNSTKSRNQFSLVPYFDRKRITKARTGTNLSSPQSEVASIAPMKSPEKIKQKPSPKKNASRKLASERDLYKKNYFHACECLLSLIVDKRRHGRTAILSLKKSGPELPQLLSQFSAGIAGTGLAVLLSVIWKVACWRVPFCTPKLFSASIGFGLVWISWAVNQLRDTVVQISKNTSKSGLKEEEMVERVEKSVNQIYFRAATLMAIAVLRFA</sequence>
<organism evidence="2 3">
    <name type="scientific">Gossypium hirsutum</name>
    <name type="common">Upland cotton</name>
    <name type="synonym">Gossypium mexicanum</name>
    <dbReference type="NCBI Taxonomy" id="3635"/>
    <lineage>
        <taxon>Eukaryota</taxon>
        <taxon>Viridiplantae</taxon>
        <taxon>Streptophyta</taxon>
        <taxon>Embryophyta</taxon>
        <taxon>Tracheophyta</taxon>
        <taxon>Spermatophyta</taxon>
        <taxon>Magnoliopsida</taxon>
        <taxon>eudicotyledons</taxon>
        <taxon>Gunneridae</taxon>
        <taxon>Pentapetalae</taxon>
        <taxon>rosids</taxon>
        <taxon>malvids</taxon>
        <taxon>Malvales</taxon>
        <taxon>Malvaceae</taxon>
        <taxon>Malvoideae</taxon>
        <taxon>Gossypium</taxon>
    </lineage>
</organism>
<feature type="compositionally biased region" description="Polar residues" evidence="1">
    <location>
        <begin position="241"/>
        <end position="252"/>
    </location>
</feature>
<evidence type="ECO:0000313" key="3">
    <source>
        <dbReference type="RefSeq" id="XP_016725157.1"/>
    </source>
</evidence>
<dbReference type="PANTHER" id="PTHR35095">
    <property type="entry name" value="OS05G0143300 PROTEIN"/>
    <property type="match status" value="1"/>
</dbReference>
<dbReference type="RefSeq" id="XP_016725157.1">
    <property type="nucleotide sequence ID" value="XM_016869668.2"/>
</dbReference>
<reference evidence="2" key="1">
    <citation type="journal article" date="2020" name="Nat. Genet.">
        <title>Genomic diversifications of five Gossypium allopolyploid species and their impact on cotton improvement.</title>
        <authorList>
            <person name="Chen Z.J."/>
            <person name="Sreedasyam A."/>
            <person name="Ando A."/>
            <person name="Song Q."/>
            <person name="De Santiago L.M."/>
            <person name="Hulse-Kemp A.M."/>
            <person name="Ding M."/>
            <person name="Ye W."/>
            <person name="Kirkbride R.C."/>
            <person name="Jenkins J."/>
            <person name="Plott C."/>
            <person name="Lovell J."/>
            <person name="Lin Y.M."/>
            <person name="Vaughn R."/>
            <person name="Liu B."/>
            <person name="Simpson S."/>
            <person name="Scheffler B.E."/>
            <person name="Wen L."/>
            <person name="Saski C.A."/>
            <person name="Grover C.E."/>
            <person name="Hu G."/>
            <person name="Conover J.L."/>
            <person name="Carlson J.W."/>
            <person name="Shu S."/>
            <person name="Boston L.B."/>
            <person name="Williams M."/>
            <person name="Peterson D.G."/>
            <person name="McGee K."/>
            <person name="Jones D.C."/>
            <person name="Wendel J.F."/>
            <person name="Stelly D.M."/>
            <person name="Grimwood J."/>
            <person name="Schmutz J."/>
        </authorList>
    </citation>
    <scope>NUCLEOTIDE SEQUENCE [LARGE SCALE GENOMIC DNA]</scope>
    <source>
        <strain evidence="2">cv. TM-1</strain>
    </source>
</reference>
<dbReference type="PaxDb" id="3635-A0A1U8ME75"/>